<dbReference type="AlphaFoldDB" id="A0AAV2P2Z6"/>
<protein>
    <submittedName>
        <fullName evidence="1">Uncharacterized protein</fullName>
    </submittedName>
</protein>
<dbReference type="EMBL" id="OZ034829">
    <property type="protein sequence ID" value="CAL1686008.1"/>
    <property type="molecule type" value="Genomic_DNA"/>
</dbReference>
<reference evidence="1" key="1">
    <citation type="submission" date="2024-04" db="EMBL/GenBank/DDBJ databases">
        <authorList>
            <consortium name="Molecular Ecology Group"/>
        </authorList>
    </citation>
    <scope>NUCLEOTIDE SEQUENCE</scope>
</reference>
<keyword evidence="2" id="KW-1185">Reference proteome</keyword>
<organism evidence="1 2">
    <name type="scientific">Lasius platythorax</name>
    <dbReference type="NCBI Taxonomy" id="488582"/>
    <lineage>
        <taxon>Eukaryota</taxon>
        <taxon>Metazoa</taxon>
        <taxon>Ecdysozoa</taxon>
        <taxon>Arthropoda</taxon>
        <taxon>Hexapoda</taxon>
        <taxon>Insecta</taxon>
        <taxon>Pterygota</taxon>
        <taxon>Neoptera</taxon>
        <taxon>Endopterygota</taxon>
        <taxon>Hymenoptera</taxon>
        <taxon>Apocrita</taxon>
        <taxon>Aculeata</taxon>
        <taxon>Formicoidea</taxon>
        <taxon>Formicidae</taxon>
        <taxon>Formicinae</taxon>
        <taxon>Lasius</taxon>
        <taxon>Lasius</taxon>
    </lineage>
</organism>
<gene>
    <name evidence="1" type="ORF">LPLAT_LOCUS11393</name>
</gene>
<sequence length="109" mass="12382">MMRALIQRLRKVKWKIESRGSLTETKGLLSRTVHVLQPEQRIRERFPGASSSTWKGAAARSDNNFSLKKFFASPTRGTSSVSFSMQVTHCRHRKDGPNKDIQVEVLLLA</sequence>
<evidence type="ECO:0000313" key="2">
    <source>
        <dbReference type="Proteomes" id="UP001497644"/>
    </source>
</evidence>
<evidence type="ECO:0000313" key="1">
    <source>
        <dbReference type="EMBL" id="CAL1686008.1"/>
    </source>
</evidence>
<name>A0AAV2P2Z6_9HYME</name>
<dbReference type="Proteomes" id="UP001497644">
    <property type="component" value="Chromosome 6"/>
</dbReference>
<accession>A0AAV2P2Z6</accession>
<proteinExistence type="predicted"/>